<gene>
    <name evidence="2" type="ORF">FHP25_20540</name>
</gene>
<evidence type="ECO:0000313" key="2">
    <source>
        <dbReference type="EMBL" id="TXL73570.1"/>
    </source>
</evidence>
<dbReference type="InterPro" id="IPR001623">
    <property type="entry name" value="DnaJ_domain"/>
</dbReference>
<dbReference type="Gene3D" id="1.10.3680.10">
    <property type="entry name" value="TerB-like"/>
    <property type="match status" value="1"/>
</dbReference>
<organism evidence="2 3">
    <name type="scientific">Vineibacter terrae</name>
    <dbReference type="NCBI Taxonomy" id="2586908"/>
    <lineage>
        <taxon>Bacteria</taxon>
        <taxon>Pseudomonadati</taxon>
        <taxon>Pseudomonadota</taxon>
        <taxon>Alphaproteobacteria</taxon>
        <taxon>Hyphomicrobiales</taxon>
        <taxon>Vineibacter</taxon>
    </lineage>
</organism>
<dbReference type="SUPFAM" id="SSF158682">
    <property type="entry name" value="TerB-like"/>
    <property type="match status" value="1"/>
</dbReference>
<name>A0A5C8PJY4_9HYPH</name>
<comment type="caution">
    <text evidence="2">The sequence shown here is derived from an EMBL/GenBank/DDBJ whole genome shotgun (WGS) entry which is preliminary data.</text>
</comment>
<keyword evidence="3" id="KW-1185">Reference proteome</keyword>
<dbReference type="Gene3D" id="1.10.287.110">
    <property type="entry name" value="DnaJ domain"/>
    <property type="match status" value="1"/>
</dbReference>
<dbReference type="PROSITE" id="PS50076">
    <property type="entry name" value="DNAJ_2"/>
    <property type="match status" value="1"/>
</dbReference>
<dbReference type="AlphaFoldDB" id="A0A5C8PJY4"/>
<dbReference type="OrthoDB" id="9782583at2"/>
<sequence>MSVWGKIVGGAAGLMIGGPIGALLGAAAGHAYDALADDLPAGDGTPITARAGGAAADAASAVDAPYGDRPAATQHIAFTIGVIALAAKMAKVDGVVTRREIDAFRSFFHVPPEEVDNVGRFFDLAKRDSSGFEAYARQVASLFPAHPEVLEEVLAGLFLIAKADDVHVDDVAKLAYLRSVSTIFGLSETQFRRVAAAAGVELNDDPYAILDIMPDVGDEAVQQAYRRLARVHHPDRLIARGLPPEAIALANRKLAAINGAYDRIRRERRAQRPEAQPVT</sequence>
<evidence type="ECO:0000259" key="1">
    <source>
        <dbReference type="PROSITE" id="PS50076"/>
    </source>
</evidence>
<dbReference type="InterPro" id="IPR036869">
    <property type="entry name" value="J_dom_sf"/>
</dbReference>
<dbReference type="CDD" id="cd07316">
    <property type="entry name" value="terB_like_DjlA"/>
    <property type="match status" value="1"/>
</dbReference>
<feature type="domain" description="J" evidence="1">
    <location>
        <begin position="205"/>
        <end position="269"/>
    </location>
</feature>
<dbReference type="InterPro" id="IPR029024">
    <property type="entry name" value="TerB-like"/>
</dbReference>
<reference evidence="2 3" key="1">
    <citation type="submission" date="2019-06" db="EMBL/GenBank/DDBJ databases">
        <title>New taxonomy in bacterial strain CC-CFT640, isolated from vineyard.</title>
        <authorList>
            <person name="Lin S.-Y."/>
            <person name="Tsai C.-F."/>
            <person name="Young C.-C."/>
        </authorList>
    </citation>
    <scope>NUCLEOTIDE SEQUENCE [LARGE SCALE GENOMIC DNA]</scope>
    <source>
        <strain evidence="2 3">CC-CFT640</strain>
    </source>
</reference>
<accession>A0A5C8PJY4</accession>
<dbReference type="InterPro" id="IPR007791">
    <property type="entry name" value="DjlA_N"/>
</dbReference>
<proteinExistence type="predicted"/>
<dbReference type="Proteomes" id="UP000321638">
    <property type="component" value="Unassembled WGS sequence"/>
</dbReference>
<dbReference type="CDD" id="cd06257">
    <property type="entry name" value="DnaJ"/>
    <property type="match status" value="1"/>
</dbReference>
<evidence type="ECO:0000313" key="3">
    <source>
        <dbReference type="Proteomes" id="UP000321638"/>
    </source>
</evidence>
<dbReference type="Pfam" id="PF05099">
    <property type="entry name" value="TerB"/>
    <property type="match status" value="1"/>
</dbReference>
<dbReference type="SMART" id="SM00271">
    <property type="entry name" value="DnaJ"/>
    <property type="match status" value="1"/>
</dbReference>
<dbReference type="Pfam" id="PF00226">
    <property type="entry name" value="DnaJ"/>
    <property type="match status" value="1"/>
</dbReference>
<dbReference type="PRINTS" id="PR00625">
    <property type="entry name" value="JDOMAIN"/>
</dbReference>
<dbReference type="EMBL" id="VDUZ01000024">
    <property type="protein sequence ID" value="TXL73570.1"/>
    <property type="molecule type" value="Genomic_DNA"/>
</dbReference>
<protein>
    <submittedName>
        <fullName evidence="2">Molecular chaperone DjiA</fullName>
    </submittedName>
</protein>
<dbReference type="RefSeq" id="WP_147848844.1">
    <property type="nucleotide sequence ID" value="NZ_VDUZ01000024.1"/>
</dbReference>
<dbReference type="SUPFAM" id="SSF46565">
    <property type="entry name" value="Chaperone J-domain"/>
    <property type="match status" value="1"/>
</dbReference>